<evidence type="ECO:0000256" key="4">
    <source>
        <dbReference type="ARBA" id="ARBA00022692"/>
    </source>
</evidence>
<dbReference type="GO" id="GO:0022857">
    <property type="term" value="F:transmembrane transporter activity"/>
    <property type="evidence" value="ECO:0007669"/>
    <property type="project" value="UniProtKB-UniRule"/>
</dbReference>
<dbReference type="Proteomes" id="UP000254764">
    <property type="component" value="Unassembled WGS sequence"/>
</dbReference>
<comment type="function">
    <text evidence="7">Part of the tripartite ATP-independent periplasmic (TRAP) transport system.</text>
</comment>
<feature type="domain" description="Tripartite ATP-independent periplasmic transporters DctQ component" evidence="8">
    <location>
        <begin position="13"/>
        <end position="145"/>
    </location>
</feature>
<evidence type="ECO:0000313" key="10">
    <source>
        <dbReference type="Proteomes" id="UP000254764"/>
    </source>
</evidence>
<comment type="caution">
    <text evidence="7">Lacks conserved residue(s) required for the propagation of feature annotation.</text>
</comment>
<keyword evidence="6 7" id="KW-0472">Membrane</keyword>
<dbReference type="EMBL" id="UEYP01000008">
    <property type="protein sequence ID" value="SSC68590.1"/>
    <property type="molecule type" value="Genomic_DNA"/>
</dbReference>
<evidence type="ECO:0000256" key="7">
    <source>
        <dbReference type="RuleBase" id="RU369079"/>
    </source>
</evidence>
<feature type="transmembrane region" description="Helical" evidence="7">
    <location>
        <begin position="29"/>
        <end position="54"/>
    </location>
</feature>
<evidence type="ECO:0000256" key="6">
    <source>
        <dbReference type="ARBA" id="ARBA00023136"/>
    </source>
</evidence>
<organism evidence="9 10">
    <name type="scientific">Ciceribacter selenitireducens ATCC BAA-1503</name>
    <dbReference type="NCBI Taxonomy" id="1336235"/>
    <lineage>
        <taxon>Bacteria</taxon>
        <taxon>Pseudomonadati</taxon>
        <taxon>Pseudomonadota</taxon>
        <taxon>Alphaproteobacteria</taxon>
        <taxon>Hyphomicrobiales</taxon>
        <taxon>Rhizobiaceae</taxon>
        <taxon>Ciceribacter</taxon>
    </lineage>
</organism>
<accession>A0A376ALJ4</accession>
<evidence type="ECO:0000313" key="9">
    <source>
        <dbReference type="EMBL" id="SSC68590.1"/>
    </source>
</evidence>
<reference evidence="10" key="1">
    <citation type="submission" date="2018-07" db="EMBL/GenBank/DDBJ databases">
        <authorList>
            <person name="Peiro R."/>
            <person name="Begona"/>
            <person name="Cbmso G."/>
            <person name="Lopez M."/>
            <person name="Gonzalez S."/>
        </authorList>
    </citation>
    <scope>NUCLEOTIDE SEQUENCE [LARGE SCALE GENOMIC DNA]</scope>
</reference>
<feature type="transmembrane region" description="Helical" evidence="7">
    <location>
        <begin position="118"/>
        <end position="140"/>
    </location>
</feature>
<evidence type="ECO:0000256" key="3">
    <source>
        <dbReference type="ARBA" id="ARBA00022475"/>
    </source>
</evidence>
<comment type="subunit">
    <text evidence="7">The complex comprises the extracytoplasmic solute receptor protein and the two transmembrane proteins.</text>
</comment>
<name>A0A376ALJ4_9HYPH</name>
<dbReference type="AlphaFoldDB" id="A0A376ALJ4"/>
<keyword evidence="5 7" id="KW-1133">Transmembrane helix</keyword>
<proteinExistence type="inferred from homology"/>
<keyword evidence="7" id="KW-0997">Cell inner membrane</keyword>
<dbReference type="InterPro" id="IPR055348">
    <property type="entry name" value="DctQ"/>
</dbReference>
<keyword evidence="4 7" id="KW-0812">Transmembrane</keyword>
<feature type="transmembrane region" description="Helical" evidence="7">
    <location>
        <begin position="75"/>
        <end position="98"/>
    </location>
</feature>
<keyword evidence="2 7" id="KW-0813">Transport</keyword>
<protein>
    <recommendedName>
        <fullName evidence="7">TRAP transporter small permease protein</fullName>
    </recommendedName>
</protein>
<evidence type="ECO:0000256" key="2">
    <source>
        <dbReference type="ARBA" id="ARBA00022448"/>
    </source>
</evidence>
<keyword evidence="10" id="KW-1185">Reference proteome</keyword>
<evidence type="ECO:0000256" key="5">
    <source>
        <dbReference type="ARBA" id="ARBA00022989"/>
    </source>
</evidence>
<evidence type="ECO:0000256" key="1">
    <source>
        <dbReference type="ARBA" id="ARBA00004651"/>
    </source>
</evidence>
<sequence length="158" mass="17149">MLAFVGAVGVILMMVHVCADIVARTITGASLPATVEIVSYYYMVLVAFLPLAWVERRGGMISVELIEFMMSPRMIKISDAIVAALGMVIYAVMAYATWITAVKNYVTGTFVVALQVKIITWPGYFLPSIGFALAAVILAVRFLEITTDSVDGTRESEA</sequence>
<dbReference type="Pfam" id="PF04290">
    <property type="entry name" value="DctQ"/>
    <property type="match status" value="1"/>
</dbReference>
<keyword evidence="3" id="KW-1003">Cell membrane</keyword>
<dbReference type="GO" id="GO:0005886">
    <property type="term" value="C:plasma membrane"/>
    <property type="evidence" value="ECO:0007669"/>
    <property type="project" value="UniProtKB-SubCell"/>
</dbReference>
<evidence type="ECO:0000259" key="8">
    <source>
        <dbReference type="Pfam" id="PF04290"/>
    </source>
</evidence>
<comment type="subcellular location">
    <subcellularLocation>
        <location evidence="7">Cell inner membrane</location>
        <topology evidence="7">Multi-pass membrane protein</topology>
    </subcellularLocation>
    <subcellularLocation>
        <location evidence="1">Cell membrane</location>
        <topology evidence="1">Multi-pass membrane protein</topology>
    </subcellularLocation>
</comment>
<gene>
    <name evidence="9" type="ORF">RHIZ70_4298</name>
</gene>
<comment type="similarity">
    <text evidence="7">Belongs to the TRAP transporter small permease family.</text>
</comment>